<dbReference type="RefSeq" id="XP_041218555.1">
    <property type="nucleotide sequence ID" value="XM_041368411.1"/>
</dbReference>
<dbReference type="EMBL" id="JABBWK010000112">
    <property type="protein sequence ID" value="KAG1892979.1"/>
    <property type="molecule type" value="Genomic_DNA"/>
</dbReference>
<evidence type="ECO:0000256" key="1">
    <source>
        <dbReference type="SAM" id="MobiDB-lite"/>
    </source>
</evidence>
<name>A0AAD4HEX6_9AGAM</name>
<keyword evidence="3" id="KW-1185">Reference proteome</keyword>
<proteinExistence type="predicted"/>
<feature type="region of interest" description="Disordered" evidence="1">
    <location>
        <begin position="176"/>
        <end position="217"/>
    </location>
</feature>
<dbReference type="Proteomes" id="UP001195769">
    <property type="component" value="Unassembled WGS sequence"/>
</dbReference>
<organism evidence="2 3">
    <name type="scientific">Suillus fuscotomentosus</name>
    <dbReference type="NCBI Taxonomy" id="1912939"/>
    <lineage>
        <taxon>Eukaryota</taxon>
        <taxon>Fungi</taxon>
        <taxon>Dikarya</taxon>
        <taxon>Basidiomycota</taxon>
        <taxon>Agaricomycotina</taxon>
        <taxon>Agaricomycetes</taxon>
        <taxon>Agaricomycetidae</taxon>
        <taxon>Boletales</taxon>
        <taxon>Suillineae</taxon>
        <taxon>Suillaceae</taxon>
        <taxon>Suillus</taxon>
    </lineage>
</organism>
<reference evidence="2" key="1">
    <citation type="journal article" date="2020" name="New Phytol.">
        <title>Comparative genomics reveals dynamic genome evolution in host specialist ectomycorrhizal fungi.</title>
        <authorList>
            <person name="Lofgren L.A."/>
            <person name="Nguyen N.H."/>
            <person name="Vilgalys R."/>
            <person name="Ruytinx J."/>
            <person name="Liao H.L."/>
            <person name="Branco S."/>
            <person name="Kuo A."/>
            <person name="LaButti K."/>
            <person name="Lipzen A."/>
            <person name="Andreopoulos W."/>
            <person name="Pangilinan J."/>
            <person name="Riley R."/>
            <person name="Hundley H."/>
            <person name="Na H."/>
            <person name="Barry K."/>
            <person name="Grigoriev I.V."/>
            <person name="Stajich J.E."/>
            <person name="Kennedy P.G."/>
        </authorList>
    </citation>
    <scope>NUCLEOTIDE SEQUENCE</scope>
    <source>
        <strain evidence="2">FC203</strain>
    </source>
</reference>
<feature type="compositionally biased region" description="Low complexity" evidence="1">
    <location>
        <begin position="181"/>
        <end position="198"/>
    </location>
</feature>
<protein>
    <submittedName>
        <fullName evidence="2">Uncharacterized protein</fullName>
    </submittedName>
</protein>
<evidence type="ECO:0000313" key="3">
    <source>
        <dbReference type="Proteomes" id="UP001195769"/>
    </source>
</evidence>
<dbReference type="AlphaFoldDB" id="A0AAD4HEX6"/>
<accession>A0AAD4HEX6</accession>
<dbReference type="GeneID" id="64662709"/>
<sequence length="862" mass="95708">MAAPIFHSYFFPDDLSSLQPVSGDLTLLQKPFCFTGYLAVGPQPVLYALYCSDTRLEALKSHVKVIAHVLPINPHNSLWEPCMEVPIFAKNLYSPDDPPMNVDLNALWSRPSNDGTLLHVYTWPLSGNEHNTVIVEALFPFGHQPRPEAYLEFDSNALAEMSNMLESYHGGSVVPDSSRGSSIVPDSSVASSVVPDSSRLSPITCSHDDTQPKDTNVQADTNSLGDIQRKYPQWKTVLVHLRILMRVAISCGEYGNPFLLAPTTGASQKALFIADLFNRSLAEVGETRTTMCPVRSADDAFEVTEEAILAMASKWVSTLISDIKRLAKIAISDPRPSLGFALAELCPRALLIERCVALLQHFLRPDSGRLPIADNGLAWFIRKEIAKSLVFHLVFRRSVSAYIPIVMADFAPDIFRNVPHPPAETLAFVGASCYSAIIQWLADILKMMSDQGEFPAIDLSVYPPVSDIYDELLQAVALLLAQKDDPEHPAFVNRLASFCNILNCETATVAQPPLTKAVDRLADRYPIAAAKPSCISSSCPPPLTTPSTKHILEIEHTENALKSWLQKWGREILPDSLFVTVSVLFAWVNPLDLIAVLQVSLRVVAMEELFQQEELTCVSFLLQGGRCYMEERMYRAQMEVTLFNKAIANLCEEFNTKCRPSPAPLPKYTSTISACQTPRSDEFEGFWLPTAAHLKCQQWLSTSSEFVDFPQIQEIPQLYENVLRPNDRFLSLPFLMKSWVDNVTYRAYISTSSADCADTKLLGIGIGDSLKAKNEKTPDVLKSDFHILELKKHRAQAEVEMFSEAISRTTGPRLTENGMCSSHGSDGTYESCLPDNSFDDWFDGWFDGFSMSSGSSNASALY</sequence>
<evidence type="ECO:0000313" key="2">
    <source>
        <dbReference type="EMBL" id="KAG1892979.1"/>
    </source>
</evidence>
<comment type="caution">
    <text evidence="2">The sequence shown here is derived from an EMBL/GenBank/DDBJ whole genome shotgun (WGS) entry which is preliminary data.</text>
</comment>
<gene>
    <name evidence="2" type="ORF">F5891DRAFT_1197016</name>
</gene>